<sequence length="103" mass="11978">MSGWEPKLDKSCDVSRVLILDDQLGLFVDIYMICQNFFDVKAVQNVASKIWLHMHRQRIFQVTAFNLKNDACGMMKNGILRVPNKNYAMKDKRLVISGNHEYL</sequence>
<reference evidence="2" key="1">
    <citation type="submission" date="2022-11" db="UniProtKB">
        <authorList>
            <consortium name="WormBaseParasite"/>
        </authorList>
    </citation>
    <scope>IDENTIFICATION</scope>
</reference>
<dbReference type="WBParaSite" id="nRc.2.0.1.t34020-RA">
    <property type="protein sequence ID" value="nRc.2.0.1.t34020-RA"/>
    <property type="gene ID" value="nRc.2.0.1.g34020"/>
</dbReference>
<dbReference type="AlphaFoldDB" id="A0A915K5K2"/>
<accession>A0A915K5K2</accession>
<proteinExistence type="predicted"/>
<dbReference type="Proteomes" id="UP000887565">
    <property type="component" value="Unplaced"/>
</dbReference>
<evidence type="ECO:0000313" key="2">
    <source>
        <dbReference type="WBParaSite" id="nRc.2.0.1.t34020-RA"/>
    </source>
</evidence>
<keyword evidence="1" id="KW-1185">Reference proteome</keyword>
<evidence type="ECO:0000313" key="1">
    <source>
        <dbReference type="Proteomes" id="UP000887565"/>
    </source>
</evidence>
<organism evidence="1 2">
    <name type="scientific">Romanomermis culicivorax</name>
    <name type="common">Nematode worm</name>
    <dbReference type="NCBI Taxonomy" id="13658"/>
    <lineage>
        <taxon>Eukaryota</taxon>
        <taxon>Metazoa</taxon>
        <taxon>Ecdysozoa</taxon>
        <taxon>Nematoda</taxon>
        <taxon>Enoplea</taxon>
        <taxon>Dorylaimia</taxon>
        <taxon>Mermithida</taxon>
        <taxon>Mermithoidea</taxon>
        <taxon>Mermithidae</taxon>
        <taxon>Romanomermis</taxon>
    </lineage>
</organism>
<protein>
    <submittedName>
        <fullName evidence="2">Uncharacterized protein</fullName>
    </submittedName>
</protein>
<name>A0A915K5K2_ROMCU</name>